<dbReference type="Gene3D" id="2.60.40.10">
    <property type="entry name" value="Immunoglobulins"/>
    <property type="match status" value="2"/>
</dbReference>
<dbReference type="Pfam" id="PF16403">
    <property type="entry name" value="Bact_surface_Ig-like"/>
    <property type="match status" value="2"/>
</dbReference>
<dbReference type="InterPro" id="IPR002509">
    <property type="entry name" value="NODB_dom"/>
</dbReference>
<dbReference type="InterPro" id="IPR013783">
    <property type="entry name" value="Ig-like_fold"/>
</dbReference>
<dbReference type="InterPro" id="IPR051398">
    <property type="entry name" value="Polysacch_Deacetylase"/>
</dbReference>
<dbReference type="Proteomes" id="UP000644115">
    <property type="component" value="Unassembled WGS sequence"/>
</dbReference>
<comment type="caution">
    <text evidence="4">The sequence shown here is derived from an EMBL/GenBank/DDBJ whole genome shotgun (WGS) entry which is preliminary data.</text>
</comment>
<dbReference type="AlphaFoldDB" id="A0A923NBF7"/>
<dbReference type="GO" id="GO:0016810">
    <property type="term" value="F:hydrolase activity, acting on carbon-nitrogen (but not peptide) bonds"/>
    <property type="evidence" value="ECO:0007669"/>
    <property type="project" value="InterPro"/>
</dbReference>
<keyword evidence="5" id="KW-1185">Reference proteome</keyword>
<keyword evidence="2" id="KW-0812">Transmembrane</keyword>
<dbReference type="Gene3D" id="3.20.20.370">
    <property type="entry name" value="Glycoside hydrolase/deacetylase"/>
    <property type="match status" value="1"/>
</dbReference>
<dbReference type="Pfam" id="PF01522">
    <property type="entry name" value="Polysacc_deac_1"/>
    <property type="match status" value="1"/>
</dbReference>
<accession>A0A923NBF7</accession>
<name>A0A923NBF7_9FIRM</name>
<gene>
    <name evidence="4" type="ORF">H8876_01010</name>
</gene>
<evidence type="ECO:0000256" key="2">
    <source>
        <dbReference type="SAM" id="Phobius"/>
    </source>
</evidence>
<dbReference type="CDD" id="cd10966">
    <property type="entry name" value="CE4_yadE_5s"/>
    <property type="match status" value="1"/>
</dbReference>
<feature type="transmembrane region" description="Helical" evidence="2">
    <location>
        <begin position="24"/>
        <end position="43"/>
    </location>
</feature>
<keyword evidence="1" id="KW-0732">Signal</keyword>
<reference evidence="4" key="1">
    <citation type="submission" date="2020-08" db="EMBL/GenBank/DDBJ databases">
        <authorList>
            <person name="Liu C."/>
            <person name="Sun Q."/>
        </authorList>
    </citation>
    <scope>NUCLEOTIDE SEQUENCE</scope>
    <source>
        <strain evidence="4">BX16</strain>
    </source>
</reference>
<dbReference type="PANTHER" id="PTHR34216">
    <property type="match status" value="1"/>
</dbReference>
<sequence length="425" mass="47436">MERQDNRQRARHAKRMKRYRQRKILVLILAVLVVAVAGFAILYQAKQSPIKLNGDAEMTISLNGVYDEPGATAKIDGKDYSKKIKIDSDLDTTKAGKYTVKYSVKGYTAKRTITVTGEMDPVLELTGASKITVKLGESFDEPGYKATDKKGNDITKDVKVSYDDLNKAGNRKLAYTVEDSKGNKTRVFRNVTVEPNTSYQTPGLPICMYHYVYDENDPPEDLNKRFGNYISAQALEAELNWLNSEDYYYPTWKEVREYIDGKLKLPDKSIVLCFDDGAKSFLDHGIPVLEKCKVPATCFMITSSNGEEKIAQYQSDYVYYESHSHNMHRPGGNIGHGGIFPAISHEEGMADLKKSIEICGSGDAFAYPYGDYNDSSVAMVKEAGFLCAVTTQPGKAKPGDNPLLLPRVRMSLGQSLEAFQKKVQP</sequence>
<evidence type="ECO:0000256" key="1">
    <source>
        <dbReference type="ARBA" id="ARBA00022729"/>
    </source>
</evidence>
<dbReference type="InterPro" id="IPR032179">
    <property type="entry name" value="Cry22Aa_Ig-like"/>
</dbReference>
<dbReference type="InterPro" id="IPR011330">
    <property type="entry name" value="Glyco_hydro/deAcase_b/a-brl"/>
</dbReference>
<feature type="domain" description="NodB homology" evidence="3">
    <location>
        <begin position="268"/>
        <end position="425"/>
    </location>
</feature>
<dbReference type="PANTHER" id="PTHR34216:SF7">
    <property type="entry name" value="POLY-BETA-1,6-N-ACETYL-D-GLUCOSAMINE N-DEACETYLASE"/>
    <property type="match status" value="1"/>
</dbReference>
<dbReference type="SUPFAM" id="SSF88713">
    <property type="entry name" value="Glycoside hydrolase/deacetylase"/>
    <property type="match status" value="1"/>
</dbReference>
<evidence type="ECO:0000313" key="4">
    <source>
        <dbReference type="EMBL" id="MBC5998602.1"/>
    </source>
</evidence>
<proteinExistence type="predicted"/>
<protein>
    <submittedName>
        <fullName evidence="4">Polysaccharide deacetylase family protein</fullName>
    </submittedName>
</protein>
<keyword evidence="2" id="KW-1133">Transmembrane helix</keyword>
<evidence type="ECO:0000313" key="5">
    <source>
        <dbReference type="Proteomes" id="UP000644115"/>
    </source>
</evidence>
<dbReference type="RefSeq" id="WP_249286166.1">
    <property type="nucleotide sequence ID" value="NZ_JACRWC010000019.1"/>
</dbReference>
<keyword evidence="2" id="KW-0472">Membrane</keyword>
<dbReference type="EMBL" id="JACRWC010000019">
    <property type="protein sequence ID" value="MBC5998602.1"/>
    <property type="molecule type" value="Genomic_DNA"/>
</dbReference>
<dbReference type="PROSITE" id="PS51677">
    <property type="entry name" value="NODB"/>
    <property type="match status" value="1"/>
</dbReference>
<organism evidence="4 5">
    <name type="scientific">Lentihominibacter faecis</name>
    <dbReference type="NCBI Taxonomy" id="2764712"/>
    <lineage>
        <taxon>Bacteria</taxon>
        <taxon>Bacillati</taxon>
        <taxon>Bacillota</taxon>
        <taxon>Clostridia</taxon>
        <taxon>Peptostreptococcales</taxon>
        <taxon>Anaerovoracaceae</taxon>
        <taxon>Lentihominibacter</taxon>
    </lineage>
</organism>
<dbReference type="GO" id="GO:0005975">
    <property type="term" value="P:carbohydrate metabolic process"/>
    <property type="evidence" value="ECO:0007669"/>
    <property type="project" value="InterPro"/>
</dbReference>
<evidence type="ECO:0000259" key="3">
    <source>
        <dbReference type="PROSITE" id="PS51677"/>
    </source>
</evidence>